<feature type="compositionally biased region" description="Polar residues" evidence="7">
    <location>
        <begin position="214"/>
        <end position="225"/>
    </location>
</feature>
<reference evidence="8 9" key="1">
    <citation type="submission" date="2017-03" db="EMBL/GenBank/DDBJ databases">
        <title>Genomes of endolithic fungi from Antarctica.</title>
        <authorList>
            <person name="Coleine C."/>
            <person name="Masonjones S."/>
            <person name="Stajich J.E."/>
        </authorList>
    </citation>
    <scope>NUCLEOTIDE SEQUENCE [LARGE SCALE GENOMIC DNA]</scope>
    <source>
        <strain evidence="8 9">CCFEE 6315</strain>
    </source>
</reference>
<evidence type="ECO:0000256" key="2">
    <source>
        <dbReference type="ARBA" id="ARBA00011038"/>
    </source>
</evidence>
<name>A0A4U0TLK5_9PEZI</name>
<dbReference type="InterPro" id="IPR036388">
    <property type="entry name" value="WH-like_DNA-bd_sf"/>
</dbReference>
<dbReference type="EMBL" id="NAJL01000070">
    <property type="protein sequence ID" value="TKA22612.1"/>
    <property type="molecule type" value="Genomic_DNA"/>
</dbReference>
<dbReference type="Gene3D" id="1.10.10.10">
    <property type="entry name" value="Winged helix-like DNA-binding domain superfamily/Winged helix DNA-binding domain"/>
    <property type="match status" value="1"/>
</dbReference>
<dbReference type="GO" id="GO:0005654">
    <property type="term" value="C:nucleoplasm"/>
    <property type="evidence" value="ECO:0007669"/>
    <property type="project" value="UniProtKB-ARBA"/>
</dbReference>
<organism evidence="8 9">
    <name type="scientific">Salinomyces thailandicus</name>
    <dbReference type="NCBI Taxonomy" id="706561"/>
    <lineage>
        <taxon>Eukaryota</taxon>
        <taxon>Fungi</taxon>
        <taxon>Dikarya</taxon>
        <taxon>Ascomycota</taxon>
        <taxon>Pezizomycotina</taxon>
        <taxon>Dothideomycetes</taxon>
        <taxon>Dothideomycetidae</taxon>
        <taxon>Mycosphaerellales</taxon>
        <taxon>Teratosphaeriaceae</taxon>
        <taxon>Salinomyces</taxon>
    </lineage>
</organism>
<keyword evidence="5 6" id="KW-0539">Nucleus</keyword>
<keyword evidence="9" id="KW-1185">Reference proteome</keyword>
<dbReference type="GO" id="GO:0005737">
    <property type="term" value="C:cytoplasm"/>
    <property type="evidence" value="ECO:0007669"/>
    <property type="project" value="UniProtKB-ARBA"/>
</dbReference>
<feature type="region of interest" description="Disordered" evidence="7">
    <location>
        <begin position="214"/>
        <end position="250"/>
    </location>
</feature>
<dbReference type="AlphaFoldDB" id="A0A4U0TLK5"/>
<comment type="subcellular location">
    <subcellularLocation>
        <location evidence="1 6">Nucleus</location>
    </subcellularLocation>
</comment>
<keyword evidence="3 6" id="KW-0240">DNA-directed RNA polymerase</keyword>
<evidence type="ECO:0000256" key="4">
    <source>
        <dbReference type="ARBA" id="ARBA00023163"/>
    </source>
</evidence>
<dbReference type="SUPFAM" id="SSF46785">
    <property type="entry name" value="Winged helix' DNA-binding domain"/>
    <property type="match status" value="1"/>
</dbReference>
<dbReference type="InterPro" id="IPR016049">
    <property type="entry name" value="RNA_pol_Rpc34-like"/>
</dbReference>
<accession>A0A4U0TLK5</accession>
<dbReference type="PIRSF" id="PIRSF028763">
    <property type="entry name" value="RNA_pol_Rpc34"/>
    <property type="match status" value="1"/>
</dbReference>
<dbReference type="Pfam" id="PF05158">
    <property type="entry name" value="RNA_pol_Rpc34"/>
    <property type="match status" value="1"/>
</dbReference>
<dbReference type="GO" id="GO:0005666">
    <property type="term" value="C:RNA polymerase III complex"/>
    <property type="evidence" value="ECO:0007669"/>
    <property type="project" value="UniProtKB-UniRule"/>
</dbReference>
<dbReference type="FunFam" id="1.10.10.10:FF:000116">
    <property type="entry name" value="DNA-directed RNA polymerase III subunit RPC6"/>
    <property type="match status" value="1"/>
</dbReference>
<dbReference type="OrthoDB" id="613763at2759"/>
<evidence type="ECO:0000256" key="1">
    <source>
        <dbReference type="ARBA" id="ARBA00004123"/>
    </source>
</evidence>
<comment type="function">
    <text evidence="6">DNA-dependent RNA polymerase catalyzes the transcription of DNA into RNA using the four ribonucleoside triphosphates as substrates. Specific peripheric component of RNA polymerase III which synthesizes small RNAs, such as 5S rRNA and tRNAs.</text>
</comment>
<comment type="caution">
    <text evidence="8">The sequence shown here is derived from an EMBL/GenBank/DDBJ whole genome shotgun (WGS) entry which is preliminary data.</text>
</comment>
<evidence type="ECO:0000256" key="7">
    <source>
        <dbReference type="SAM" id="MobiDB-lite"/>
    </source>
</evidence>
<evidence type="ECO:0000256" key="5">
    <source>
        <dbReference type="ARBA" id="ARBA00023242"/>
    </source>
</evidence>
<protein>
    <recommendedName>
        <fullName evidence="6">DNA-directed RNA polymerase III subunit RPC6</fullName>
        <shortName evidence="6">RNA polymerase III subunit C6</shortName>
    </recommendedName>
</protein>
<dbReference type="PANTHER" id="PTHR12780">
    <property type="entry name" value="RNA POLYMERASE III DNA DIRECTED , 39KD SUBUNIT-RELATED"/>
    <property type="match status" value="1"/>
</dbReference>
<evidence type="ECO:0000313" key="8">
    <source>
        <dbReference type="EMBL" id="TKA22612.1"/>
    </source>
</evidence>
<evidence type="ECO:0000256" key="6">
    <source>
        <dbReference type="PIRNR" id="PIRNR028763"/>
    </source>
</evidence>
<proteinExistence type="inferred from homology"/>
<evidence type="ECO:0000256" key="3">
    <source>
        <dbReference type="ARBA" id="ARBA00022478"/>
    </source>
</evidence>
<evidence type="ECO:0000313" key="9">
    <source>
        <dbReference type="Proteomes" id="UP000308549"/>
    </source>
</evidence>
<comment type="similarity">
    <text evidence="2 6">Belongs to the eukaryotic RPC34/RPC39 RNA polymerase subunit family.</text>
</comment>
<sequence>MASLAKLSDESEKLYTALLAAAHESEEGLKKVFFQPDLQSFAGESGRDVKELMPLVQELINHSLLRVSRLGGALCYSTRPRDAAKAITMLNGDEKLIYSHVEEAHSKGVWQRDIKKRTNINQTIVQKAMTKLENQRLIKSVRSVKNPAQKTYMLFHLVPSDDVTGGSFFDGGDLDESLIRELSNLIIFHVRMQSWSDTKPKKVKRALSPVIIDNGSTNGVPISPNSKKKRKRPATDDIEDAPRKHRRHDEDEVVEVVTQLAYPAYTRSYPSAEGIHQFITTTDAIRASKAEQLTVAEIQQVVDTLVWDDRLEKVGNGYRTVRGISFKPVDYGGSEQDSGDEGKGNGLTQAPCGSCPVLDLCSDDGPINAGSCTYWAKWIAGG</sequence>
<keyword evidence="4 6" id="KW-0804">Transcription</keyword>
<dbReference type="Proteomes" id="UP000308549">
    <property type="component" value="Unassembled WGS sequence"/>
</dbReference>
<gene>
    <name evidence="8" type="ORF">B0A50_08301</name>
</gene>
<dbReference type="InterPro" id="IPR036390">
    <property type="entry name" value="WH_DNA-bd_sf"/>
</dbReference>
<dbReference type="GO" id="GO:0006383">
    <property type="term" value="P:transcription by RNA polymerase III"/>
    <property type="evidence" value="ECO:0007669"/>
    <property type="project" value="UniProtKB-UniRule"/>
</dbReference>
<dbReference type="InterPro" id="IPR007832">
    <property type="entry name" value="RNA_pol_Rpc34"/>
</dbReference>